<name>A0A1V4IDI0_9CLOT</name>
<gene>
    <name evidence="3" type="ORF">CLORY_38000</name>
</gene>
<dbReference type="Pfam" id="PF01636">
    <property type="entry name" value="APH"/>
    <property type="match status" value="1"/>
</dbReference>
<dbReference type="GO" id="GO:0019202">
    <property type="term" value="F:amino acid kinase activity"/>
    <property type="evidence" value="ECO:0007669"/>
    <property type="project" value="TreeGrafter"/>
</dbReference>
<dbReference type="Gene3D" id="3.90.1200.10">
    <property type="match status" value="1"/>
</dbReference>
<dbReference type="RefSeq" id="WP_079427432.1">
    <property type="nucleotide sequence ID" value="NZ_MZGV01000065.1"/>
</dbReference>
<dbReference type="Proteomes" id="UP000190080">
    <property type="component" value="Unassembled WGS sequence"/>
</dbReference>
<dbReference type="EMBL" id="MZGV01000065">
    <property type="protein sequence ID" value="OPJ58058.1"/>
    <property type="molecule type" value="Genomic_DNA"/>
</dbReference>
<protein>
    <submittedName>
        <fullName evidence="3">Phosphotransferase enzyme family protein</fullName>
    </submittedName>
</protein>
<comment type="similarity">
    <text evidence="1">Belongs to the pseudomonas-type ThrB family.</text>
</comment>
<keyword evidence="3" id="KW-0808">Transferase</keyword>
<evidence type="ECO:0000313" key="4">
    <source>
        <dbReference type="Proteomes" id="UP000190080"/>
    </source>
</evidence>
<keyword evidence="4" id="KW-1185">Reference proteome</keyword>
<dbReference type="InterPro" id="IPR050249">
    <property type="entry name" value="Pseudomonas-type_ThrB"/>
</dbReference>
<accession>A0A1V4IDI0</accession>
<dbReference type="PANTHER" id="PTHR21064">
    <property type="entry name" value="AMINOGLYCOSIDE PHOSPHOTRANSFERASE DOMAIN-CONTAINING PROTEIN-RELATED"/>
    <property type="match status" value="1"/>
</dbReference>
<dbReference type="OrthoDB" id="1995036at2"/>
<dbReference type="SUPFAM" id="SSF56112">
    <property type="entry name" value="Protein kinase-like (PK-like)"/>
    <property type="match status" value="1"/>
</dbReference>
<dbReference type="AlphaFoldDB" id="A0A1V4IDI0"/>
<sequence>MDDLLKEALGNYNIENPKIEFIRHNENKTFRLKNPRSMQEYVLRIHKTSRDFSKDIFGESEQRLDFLNGEMEVLDFIRRDTDLLIQMPIKNRDGKFVTILKDGTFVTVLTWIDGNTIEETKQTEDIAYKVGQMVGKLHNLPKYKIESSNIKRYYYDKKLLLNSIVKIRSILDARIISTEQYIAIEKAISEVIIRISELDAKEKHMSLVHSDLAKSNLIVSGSQIVPIDFSLSGYSYYYMDLGSLFSHFTEANERKDIMAGYRSMNSKTIDLRYIEAFIVFQIILFIVTHTKGAAKMEWFGEAINRWSREFFVPFSEGTPFIRID</sequence>
<proteinExistence type="inferred from homology"/>
<dbReference type="STRING" id="1450648.CLORY_38000"/>
<reference evidence="3 4" key="1">
    <citation type="submission" date="2017-03" db="EMBL/GenBank/DDBJ databases">
        <title>Genome sequence of Clostridium oryzae DSM 28571.</title>
        <authorList>
            <person name="Poehlein A."/>
            <person name="Daniel R."/>
        </authorList>
    </citation>
    <scope>NUCLEOTIDE SEQUENCE [LARGE SCALE GENOMIC DNA]</scope>
    <source>
        <strain evidence="3 4">DSM 28571</strain>
    </source>
</reference>
<comment type="caution">
    <text evidence="3">The sequence shown here is derived from an EMBL/GenBank/DDBJ whole genome shotgun (WGS) entry which is preliminary data.</text>
</comment>
<organism evidence="3 4">
    <name type="scientific">Clostridium oryzae</name>
    <dbReference type="NCBI Taxonomy" id="1450648"/>
    <lineage>
        <taxon>Bacteria</taxon>
        <taxon>Bacillati</taxon>
        <taxon>Bacillota</taxon>
        <taxon>Clostridia</taxon>
        <taxon>Eubacteriales</taxon>
        <taxon>Clostridiaceae</taxon>
        <taxon>Clostridium</taxon>
    </lineage>
</organism>
<evidence type="ECO:0000259" key="2">
    <source>
        <dbReference type="Pfam" id="PF01636"/>
    </source>
</evidence>
<dbReference type="InterPro" id="IPR011009">
    <property type="entry name" value="Kinase-like_dom_sf"/>
</dbReference>
<evidence type="ECO:0000313" key="3">
    <source>
        <dbReference type="EMBL" id="OPJ58058.1"/>
    </source>
</evidence>
<feature type="domain" description="Aminoglycoside phosphotransferase" evidence="2">
    <location>
        <begin position="20"/>
        <end position="261"/>
    </location>
</feature>
<dbReference type="PANTHER" id="PTHR21064:SF6">
    <property type="entry name" value="AMINOGLYCOSIDE PHOSPHOTRANSFERASE DOMAIN-CONTAINING PROTEIN"/>
    <property type="match status" value="1"/>
</dbReference>
<dbReference type="InterPro" id="IPR002575">
    <property type="entry name" value="Aminoglycoside_PTrfase"/>
</dbReference>
<evidence type="ECO:0000256" key="1">
    <source>
        <dbReference type="ARBA" id="ARBA00038240"/>
    </source>
</evidence>